<feature type="binding site" evidence="11">
    <location>
        <position position="297"/>
    </location>
    <ligand>
        <name>FMN</name>
        <dbReference type="ChEBI" id="CHEBI:58210"/>
    </ligand>
</feature>
<dbReference type="InterPro" id="IPR001295">
    <property type="entry name" value="Dihydroorotate_DH_CS"/>
</dbReference>
<dbReference type="GO" id="GO:0006207">
    <property type="term" value="P:'de novo' pyrimidine nucleobase biosynthetic process"/>
    <property type="evidence" value="ECO:0007669"/>
    <property type="project" value="UniProtKB-UniRule"/>
</dbReference>
<dbReference type="PANTHER" id="PTHR48109">
    <property type="entry name" value="DIHYDROOROTATE DEHYDROGENASE (QUINONE), MITOCHONDRIAL-RELATED"/>
    <property type="match status" value="1"/>
</dbReference>
<feature type="binding site" evidence="11">
    <location>
        <position position="268"/>
    </location>
    <ligand>
        <name>FMN</name>
        <dbReference type="ChEBI" id="CHEBI:58210"/>
    </ligand>
</feature>
<keyword evidence="14" id="KW-1185">Reference proteome</keyword>
<evidence type="ECO:0000256" key="4">
    <source>
        <dbReference type="ARBA" id="ARBA00005359"/>
    </source>
</evidence>
<dbReference type="KEGG" id="afla:FHG64_14030"/>
<dbReference type="InterPro" id="IPR050074">
    <property type="entry name" value="DHO_dehydrogenase"/>
</dbReference>
<dbReference type="Proteomes" id="UP000309016">
    <property type="component" value="Chromosome"/>
</dbReference>
<dbReference type="NCBIfam" id="NF003645">
    <property type="entry name" value="PRK05286.1-2"/>
    <property type="match status" value="1"/>
</dbReference>
<dbReference type="GO" id="GO:0106430">
    <property type="term" value="F:dihydroorotate dehydrogenase (quinone) activity"/>
    <property type="evidence" value="ECO:0007669"/>
    <property type="project" value="UniProtKB-EC"/>
</dbReference>
<evidence type="ECO:0000259" key="12">
    <source>
        <dbReference type="Pfam" id="PF01180"/>
    </source>
</evidence>
<feature type="binding site" evidence="11">
    <location>
        <begin position="318"/>
        <end position="319"/>
    </location>
    <ligand>
        <name>FMN</name>
        <dbReference type="ChEBI" id="CHEBI:58210"/>
    </ligand>
</feature>
<dbReference type="SUPFAM" id="SSF51395">
    <property type="entry name" value="FMN-linked oxidoreductases"/>
    <property type="match status" value="1"/>
</dbReference>
<dbReference type="PROSITE" id="PS00912">
    <property type="entry name" value="DHODEHASE_2"/>
    <property type="match status" value="1"/>
</dbReference>
<feature type="binding site" evidence="11">
    <location>
        <begin position="116"/>
        <end position="120"/>
    </location>
    <ligand>
        <name>substrate</name>
    </ligand>
</feature>
<feature type="binding site" evidence="11">
    <location>
        <position position="246"/>
    </location>
    <ligand>
        <name>FMN</name>
        <dbReference type="ChEBI" id="CHEBI:58210"/>
    </ligand>
</feature>
<feature type="active site" description="Nucleophile" evidence="11">
    <location>
        <position position="180"/>
    </location>
</feature>
<dbReference type="PANTHER" id="PTHR48109:SF4">
    <property type="entry name" value="DIHYDROOROTATE DEHYDROGENASE (QUINONE), MITOCHONDRIAL"/>
    <property type="match status" value="1"/>
</dbReference>
<evidence type="ECO:0000256" key="11">
    <source>
        <dbReference type="HAMAP-Rule" id="MF_00225"/>
    </source>
</evidence>
<dbReference type="HAMAP" id="MF_00225">
    <property type="entry name" value="DHO_dh_type2"/>
    <property type="match status" value="1"/>
</dbReference>
<dbReference type="OrthoDB" id="9802377at2"/>
<dbReference type="RefSeq" id="WP_139066993.1">
    <property type="nucleotide sequence ID" value="NZ_CP040812.1"/>
</dbReference>
<dbReference type="EMBL" id="CP040812">
    <property type="protein sequence ID" value="QCY70434.1"/>
    <property type="molecule type" value="Genomic_DNA"/>
</dbReference>
<keyword evidence="8 11" id="KW-0560">Oxidoreductase</keyword>
<accession>A0A5B7X4M8</accession>
<dbReference type="GO" id="GO:0005886">
    <property type="term" value="C:plasma membrane"/>
    <property type="evidence" value="ECO:0007669"/>
    <property type="project" value="UniProtKB-SubCell"/>
</dbReference>
<dbReference type="CDD" id="cd04738">
    <property type="entry name" value="DHOD_2_like"/>
    <property type="match status" value="1"/>
</dbReference>
<comment type="subunit">
    <text evidence="11">Monomer.</text>
</comment>
<evidence type="ECO:0000256" key="1">
    <source>
        <dbReference type="ARBA" id="ARBA00003125"/>
    </source>
</evidence>
<comment type="subcellular location">
    <subcellularLocation>
        <location evidence="11">Cell membrane</location>
        <topology evidence="11">Peripheral membrane protein</topology>
    </subcellularLocation>
    <subcellularLocation>
        <location evidence="2">Membrane</location>
    </subcellularLocation>
</comment>
<evidence type="ECO:0000256" key="9">
    <source>
        <dbReference type="ARBA" id="ARBA00023136"/>
    </source>
</evidence>
<keyword evidence="5 11" id="KW-0285">Flavoprotein</keyword>
<comment type="cofactor">
    <cofactor evidence="11">
        <name>FMN</name>
        <dbReference type="ChEBI" id="CHEBI:58210"/>
    </cofactor>
    <text evidence="11">Binds 1 FMN per subunit.</text>
</comment>
<dbReference type="NCBIfam" id="NF003652">
    <property type="entry name" value="PRK05286.2-5"/>
    <property type="match status" value="1"/>
</dbReference>
<dbReference type="AlphaFoldDB" id="A0A5B7X4M8"/>
<comment type="catalytic activity">
    <reaction evidence="10 11">
        <text>(S)-dihydroorotate + a quinone = orotate + a quinol</text>
        <dbReference type="Rhea" id="RHEA:30187"/>
        <dbReference type="ChEBI" id="CHEBI:24646"/>
        <dbReference type="ChEBI" id="CHEBI:30839"/>
        <dbReference type="ChEBI" id="CHEBI:30864"/>
        <dbReference type="ChEBI" id="CHEBI:132124"/>
        <dbReference type="EC" id="1.3.5.2"/>
    </reaction>
</comment>
<feature type="binding site" evidence="11">
    <location>
        <begin position="247"/>
        <end position="248"/>
    </location>
    <ligand>
        <name>substrate</name>
    </ligand>
</feature>
<evidence type="ECO:0000256" key="8">
    <source>
        <dbReference type="ARBA" id="ARBA00023002"/>
    </source>
</evidence>
<dbReference type="InterPro" id="IPR012135">
    <property type="entry name" value="Dihydroorotate_DH_1_2"/>
</dbReference>
<organism evidence="13 14">
    <name type="scientific">Antarcticibacterium flavum</name>
    <dbReference type="NCBI Taxonomy" id="2058175"/>
    <lineage>
        <taxon>Bacteria</taxon>
        <taxon>Pseudomonadati</taxon>
        <taxon>Bacteroidota</taxon>
        <taxon>Flavobacteriia</taxon>
        <taxon>Flavobacteriales</taxon>
        <taxon>Flavobacteriaceae</taxon>
        <taxon>Antarcticibacterium</taxon>
    </lineage>
</organism>
<feature type="binding site" evidence="11">
    <location>
        <position position="71"/>
    </location>
    <ligand>
        <name>substrate</name>
    </ligand>
</feature>
<feature type="binding site" evidence="11">
    <location>
        <position position="91"/>
    </location>
    <ligand>
        <name>FMN</name>
        <dbReference type="ChEBI" id="CHEBI:58210"/>
    </ligand>
</feature>
<sequence>MYRSFVRPLLFKFDPEKVHYFTFDFLKTLFKIPGMASMFQARFVVEDARLEREVFGLKFKNPVGLAAGFDKDAKLYRELGQLGFGFVEIGTVTPKPQPGNEKKRLFRLKEDSAIINRMGFNNEGVEAAVRRLRKNNGEVLIGGNIGKNKVTANDVAAGDYLFCFEALFNFVDYFVVNVSSPNTPNLRELQDKEPLTRLLLQLQGRNNTRPKPKPILLKIAPDLTDSQLMDIIDIVAESKIAGVIATNTTISREGLKSPDKKEVGGLSGKPLRKRATEVIRFLSEKSNRAFPIIGVGGIHSPEDALEKLEAGASLVQLYTGFIYEGPGLIKAINEAILDKEDQK</sequence>
<dbReference type="Gene3D" id="3.20.20.70">
    <property type="entry name" value="Aldolase class I"/>
    <property type="match status" value="1"/>
</dbReference>
<evidence type="ECO:0000313" key="14">
    <source>
        <dbReference type="Proteomes" id="UP000309016"/>
    </source>
</evidence>
<proteinExistence type="inferred from homology"/>
<keyword evidence="6 11" id="KW-0288">FMN</keyword>
<dbReference type="UniPathway" id="UPA00070">
    <property type="reaction ID" value="UER00946"/>
</dbReference>
<name>A0A5B7X4M8_9FLAO</name>
<feature type="binding site" evidence="11">
    <location>
        <position position="218"/>
    </location>
    <ligand>
        <name>FMN</name>
        <dbReference type="ChEBI" id="CHEBI:58210"/>
    </ligand>
</feature>
<dbReference type="InterPro" id="IPR013785">
    <property type="entry name" value="Aldolase_TIM"/>
</dbReference>
<dbReference type="PIRSF" id="PIRSF000164">
    <property type="entry name" value="DHO_oxidase"/>
    <property type="match status" value="1"/>
</dbReference>
<dbReference type="GO" id="GO:0005737">
    <property type="term" value="C:cytoplasm"/>
    <property type="evidence" value="ECO:0007669"/>
    <property type="project" value="InterPro"/>
</dbReference>
<evidence type="ECO:0000313" key="13">
    <source>
        <dbReference type="EMBL" id="QCY70434.1"/>
    </source>
</evidence>
<feature type="binding site" evidence="11">
    <location>
        <position position="177"/>
    </location>
    <ligand>
        <name>FMN</name>
        <dbReference type="ChEBI" id="CHEBI:58210"/>
    </ligand>
</feature>
<evidence type="ECO:0000256" key="2">
    <source>
        <dbReference type="ARBA" id="ARBA00004370"/>
    </source>
</evidence>
<feature type="binding site" evidence="11">
    <location>
        <position position="144"/>
    </location>
    <ligand>
        <name>FMN</name>
        <dbReference type="ChEBI" id="CHEBI:58210"/>
    </ligand>
</feature>
<reference evidence="13 14" key="1">
    <citation type="submission" date="2019-06" db="EMBL/GenBank/DDBJ databases">
        <title>Complete genome sequence of Antarcticibacterium flavum KCTC 52984T from an Antarctic marine sediment.</title>
        <authorList>
            <person name="Lee Y.M."/>
            <person name="Shin S.C."/>
        </authorList>
    </citation>
    <scope>NUCLEOTIDE SEQUENCE [LARGE SCALE GENOMIC DNA]</scope>
    <source>
        <strain evidence="13 14">KCTC 52984</strain>
    </source>
</reference>
<protein>
    <recommendedName>
        <fullName evidence="11">Dihydroorotate dehydrogenase (quinone)</fullName>
        <ecNumber evidence="11">1.3.5.2</ecNumber>
    </recommendedName>
    <alternativeName>
        <fullName evidence="11">DHOdehase</fullName>
        <shortName evidence="11">DHOD</shortName>
        <shortName evidence="11">DHODase</shortName>
    </alternativeName>
    <alternativeName>
        <fullName evidence="11">Dihydroorotate oxidase</fullName>
    </alternativeName>
</protein>
<dbReference type="InterPro" id="IPR005720">
    <property type="entry name" value="Dihydroorotate_DH_cat"/>
</dbReference>
<keyword evidence="7 11" id="KW-0665">Pyrimidine biosynthesis</keyword>
<dbReference type="GO" id="GO:0044205">
    <property type="term" value="P:'de novo' UMP biosynthetic process"/>
    <property type="evidence" value="ECO:0007669"/>
    <property type="project" value="UniProtKB-UniRule"/>
</dbReference>
<evidence type="ECO:0000256" key="6">
    <source>
        <dbReference type="ARBA" id="ARBA00022643"/>
    </source>
</evidence>
<feature type="binding site" evidence="11">
    <location>
        <position position="177"/>
    </location>
    <ligand>
        <name>substrate</name>
    </ligand>
</feature>
<dbReference type="Pfam" id="PF01180">
    <property type="entry name" value="DHO_dh"/>
    <property type="match status" value="1"/>
</dbReference>
<feature type="binding site" evidence="11">
    <location>
        <position position="182"/>
    </location>
    <ligand>
        <name>substrate</name>
    </ligand>
</feature>
<dbReference type="NCBIfam" id="TIGR01036">
    <property type="entry name" value="pyrD_sub2"/>
    <property type="match status" value="1"/>
</dbReference>
<feature type="domain" description="Dihydroorotate dehydrogenase catalytic" evidence="12">
    <location>
        <begin position="50"/>
        <end position="336"/>
    </location>
</feature>
<keyword evidence="9 11" id="KW-0472">Membrane</keyword>
<evidence type="ECO:0000256" key="5">
    <source>
        <dbReference type="ARBA" id="ARBA00022630"/>
    </source>
</evidence>
<evidence type="ECO:0000256" key="7">
    <source>
        <dbReference type="ARBA" id="ARBA00022975"/>
    </source>
</evidence>
<keyword evidence="11" id="KW-1003">Cell membrane</keyword>
<dbReference type="EC" id="1.3.5.2" evidence="11"/>
<evidence type="ECO:0000256" key="3">
    <source>
        <dbReference type="ARBA" id="ARBA00005161"/>
    </source>
</evidence>
<feature type="binding site" evidence="11">
    <location>
        <begin position="67"/>
        <end position="71"/>
    </location>
    <ligand>
        <name>FMN</name>
        <dbReference type="ChEBI" id="CHEBI:58210"/>
    </ligand>
</feature>
<evidence type="ECO:0000256" key="10">
    <source>
        <dbReference type="ARBA" id="ARBA00048639"/>
    </source>
</evidence>
<comment type="function">
    <text evidence="1 11">Catalyzes the conversion of dihydroorotate to orotate with quinone as electron acceptor.</text>
</comment>
<gene>
    <name evidence="11" type="primary">pyrD</name>
    <name evidence="13" type="ORF">FHG64_14030</name>
</gene>
<dbReference type="InterPro" id="IPR005719">
    <property type="entry name" value="Dihydroorotate_DH_2"/>
</dbReference>
<comment type="similarity">
    <text evidence="4 11">Belongs to the dihydroorotate dehydrogenase family. Type 2 subfamily.</text>
</comment>
<comment type="pathway">
    <text evidence="3 11">Pyrimidine metabolism; UMP biosynthesis via de novo pathway; orotate from (S)-dihydroorotate (quinone route): step 1/1.</text>
</comment>